<dbReference type="InterPro" id="IPR006594">
    <property type="entry name" value="LisH"/>
</dbReference>
<feature type="domain" description="CTLH" evidence="3">
    <location>
        <begin position="131"/>
        <end position="189"/>
    </location>
</feature>
<name>A0A8X7ZKU3_POPTO</name>
<dbReference type="Proteomes" id="UP000886885">
    <property type="component" value="Chromosome 6D"/>
</dbReference>
<dbReference type="PANTHER" id="PTHR44083">
    <property type="entry name" value="TOPLESS-RELATED PROTEIN 1-RELATED"/>
    <property type="match status" value="1"/>
</dbReference>
<evidence type="ECO:0000313" key="5">
    <source>
        <dbReference type="Proteomes" id="UP000886885"/>
    </source>
</evidence>
<dbReference type="GO" id="GO:0006355">
    <property type="term" value="P:regulation of DNA-templated transcription"/>
    <property type="evidence" value="ECO:0007669"/>
    <property type="project" value="InterPro"/>
</dbReference>
<gene>
    <name evidence="4" type="ORF">POTOM_026469</name>
</gene>
<dbReference type="InterPro" id="IPR027728">
    <property type="entry name" value="Topless_fam"/>
</dbReference>
<dbReference type="PROSITE" id="PS50897">
    <property type="entry name" value="CTLH"/>
    <property type="match status" value="1"/>
</dbReference>
<keyword evidence="5" id="KW-1185">Reference proteome</keyword>
<accession>A0A8X7ZKU3</accession>
<dbReference type="OrthoDB" id="1602884at2759"/>
<dbReference type="InterPro" id="IPR006595">
    <property type="entry name" value="CTLH_C"/>
</dbReference>
<reference evidence="4" key="1">
    <citation type="journal article" date="2020" name="bioRxiv">
        <title>Hybrid origin of Populus tomentosa Carr. identified through genome sequencing and phylogenomic analysis.</title>
        <authorList>
            <person name="An X."/>
            <person name="Gao K."/>
            <person name="Chen Z."/>
            <person name="Li J."/>
            <person name="Yang X."/>
            <person name="Yang X."/>
            <person name="Zhou J."/>
            <person name="Guo T."/>
            <person name="Zhao T."/>
            <person name="Huang S."/>
            <person name="Miao D."/>
            <person name="Khan W.U."/>
            <person name="Rao P."/>
            <person name="Ye M."/>
            <person name="Lei B."/>
            <person name="Liao W."/>
            <person name="Wang J."/>
            <person name="Ji L."/>
            <person name="Li Y."/>
            <person name="Guo B."/>
            <person name="Mustafa N.S."/>
            <person name="Li S."/>
            <person name="Yun Q."/>
            <person name="Keller S.R."/>
            <person name="Mao J."/>
            <person name="Zhang R."/>
            <person name="Strauss S.H."/>
        </authorList>
    </citation>
    <scope>NUCLEOTIDE SEQUENCE</scope>
    <source>
        <strain evidence="4">GM15</strain>
        <tissue evidence="4">Leaf</tissue>
    </source>
</reference>
<dbReference type="PROSITE" id="PS50896">
    <property type="entry name" value="LISH"/>
    <property type="match status" value="1"/>
</dbReference>
<organism evidence="4 5">
    <name type="scientific">Populus tomentosa</name>
    <name type="common">Chinese white poplar</name>
    <dbReference type="NCBI Taxonomy" id="118781"/>
    <lineage>
        <taxon>Eukaryota</taxon>
        <taxon>Viridiplantae</taxon>
        <taxon>Streptophyta</taxon>
        <taxon>Embryophyta</taxon>
        <taxon>Tracheophyta</taxon>
        <taxon>Spermatophyta</taxon>
        <taxon>Magnoliopsida</taxon>
        <taxon>eudicotyledons</taxon>
        <taxon>Gunneridae</taxon>
        <taxon>Pentapetalae</taxon>
        <taxon>rosids</taxon>
        <taxon>fabids</taxon>
        <taxon>Malpighiales</taxon>
        <taxon>Salicaceae</taxon>
        <taxon>Saliceae</taxon>
        <taxon>Populus</taxon>
    </lineage>
</organism>
<evidence type="ECO:0000256" key="2">
    <source>
        <dbReference type="ARBA" id="ARBA00022737"/>
    </source>
</evidence>
<proteinExistence type="predicted"/>
<keyword evidence="2" id="KW-0677">Repeat</keyword>
<dbReference type="InterPro" id="IPR054080">
    <property type="entry name" value="TPR1-like_2nd"/>
</dbReference>
<dbReference type="Pfam" id="PF21889">
    <property type="entry name" value="TPR1-like_2nd"/>
    <property type="match status" value="1"/>
</dbReference>
<dbReference type="SMART" id="SM00668">
    <property type="entry name" value="CTLH"/>
    <property type="match status" value="1"/>
</dbReference>
<evidence type="ECO:0000313" key="4">
    <source>
        <dbReference type="EMBL" id="KAG6770775.1"/>
    </source>
</evidence>
<evidence type="ECO:0000256" key="1">
    <source>
        <dbReference type="ARBA" id="ARBA00022574"/>
    </source>
</evidence>
<dbReference type="PANTHER" id="PTHR44083:SF30">
    <property type="entry name" value="TOPLESS-LIKE PROTEIN"/>
    <property type="match status" value="1"/>
</dbReference>
<keyword evidence="1" id="KW-0853">WD repeat</keyword>
<sequence length="293" mass="33654">MDMVEDFPFSNAILYANLSRRRCTCHTLRFCLDRDCLYKARSLSPPTNMGTGHWFLLALSLFSEPSESFLALLFVAIPSSLFFGSSPSIMSFGASLTMSPIHKDLLSTILQFLKYENLQDTAHALERETGIFFDAKHFEIMVLGGKFDEAEKYISGFTDMHDNLDSTRIFFELRKQKFLEALDRKDRPKALDVLTKELQDFSRYNERLFRDATKLLTMDDFRKHRTLRSYGDPKIERIHVMNALKTFISDNPAFKGKMDPPTGRNASLLRLLVRGDLDGSTSMTRDFTFSGRS</sequence>
<dbReference type="AlphaFoldDB" id="A0A8X7ZKU3"/>
<protein>
    <recommendedName>
        <fullName evidence="3">CTLH domain-containing protein</fullName>
    </recommendedName>
</protein>
<dbReference type="EMBL" id="JAAWWB010000012">
    <property type="protein sequence ID" value="KAG6770775.1"/>
    <property type="molecule type" value="Genomic_DNA"/>
</dbReference>
<comment type="caution">
    <text evidence="4">The sequence shown here is derived from an EMBL/GenBank/DDBJ whole genome shotgun (WGS) entry which is preliminary data.</text>
</comment>
<evidence type="ECO:0000259" key="3">
    <source>
        <dbReference type="PROSITE" id="PS50897"/>
    </source>
</evidence>